<evidence type="ECO:0000256" key="8">
    <source>
        <dbReference type="SAM" id="SignalP"/>
    </source>
</evidence>
<dbReference type="FunFam" id="3.10.50.40:FF:000045">
    <property type="entry name" value="Peptidyl-prolyl cis-trans isomerase"/>
    <property type="match status" value="1"/>
</dbReference>
<dbReference type="PROSITE" id="PS50059">
    <property type="entry name" value="FKBP_PPIASE"/>
    <property type="match status" value="1"/>
</dbReference>
<dbReference type="InterPro" id="IPR000774">
    <property type="entry name" value="PPIase_FKBP_N"/>
</dbReference>
<evidence type="ECO:0000256" key="6">
    <source>
        <dbReference type="PROSITE-ProRule" id="PRU00277"/>
    </source>
</evidence>
<organism evidence="10 11">
    <name type="scientific">Hydrobacter penzbergensis</name>
    <dbReference type="NCBI Taxonomy" id="1235997"/>
    <lineage>
        <taxon>Bacteria</taxon>
        <taxon>Pseudomonadati</taxon>
        <taxon>Bacteroidota</taxon>
        <taxon>Chitinophagia</taxon>
        <taxon>Chitinophagales</taxon>
        <taxon>Chitinophagaceae</taxon>
        <taxon>Hydrobacter</taxon>
    </lineage>
</organism>
<evidence type="ECO:0000256" key="1">
    <source>
        <dbReference type="ARBA" id="ARBA00000971"/>
    </source>
</evidence>
<gene>
    <name evidence="10" type="ORF">SAMN05444410_10496</name>
</gene>
<evidence type="ECO:0000256" key="4">
    <source>
        <dbReference type="ARBA" id="ARBA00023110"/>
    </source>
</evidence>
<dbReference type="Proteomes" id="UP000198711">
    <property type="component" value="Unassembled WGS sequence"/>
</dbReference>
<feature type="domain" description="PPIase FKBP-type" evidence="9">
    <location>
        <begin position="154"/>
        <end position="239"/>
    </location>
</feature>
<sequence>MKKTIILAGALLCVVNMFAQVKKPAATVKKAPAKATATVNPFKGSTDSASYALGVRIAQNLKNSGFDKLNLSMVQKAMADVLQNKKILIEETALDACIGAYQQKASTEKASVAKQEGKTFLATNGKRSGVVTLPSGLQYEIIKAGTGTAKPALSDTVKCHYHGTLINGTVFDSSVDRGEPISFPLNRVIKGWQDALQLMTVGSKWKLYIPSDMAYGDRAAGAIPPGSTLIFEVELLGITK</sequence>
<evidence type="ECO:0000313" key="11">
    <source>
        <dbReference type="Proteomes" id="UP000198711"/>
    </source>
</evidence>
<protein>
    <recommendedName>
        <fullName evidence="7">Peptidyl-prolyl cis-trans isomerase</fullName>
        <ecNumber evidence="7">5.2.1.8</ecNumber>
    </recommendedName>
</protein>
<evidence type="ECO:0000256" key="2">
    <source>
        <dbReference type="ARBA" id="ARBA00006577"/>
    </source>
</evidence>
<reference evidence="10 11" key="1">
    <citation type="submission" date="2016-10" db="EMBL/GenBank/DDBJ databases">
        <authorList>
            <person name="Varghese N."/>
            <person name="Submissions S."/>
        </authorList>
    </citation>
    <scope>NUCLEOTIDE SEQUENCE [LARGE SCALE GENOMIC DNA]</scope>
    <source>
        <strain evidence="10 11">DSM 25353</strain>
    </source>
</reference>
<comment type="caution">
    <text evidence="10">The sequence shown here is derived from an EMBL/GenBank/DDBJ whole genome shotgun (WGS) entry which is preliminary data.</text>
</comment>
<dbReference type="PANTHER" id="PTHR43811:SF23">
    <property type="entry name" value="FKBP-TYPE 22 KDA PEPTIDYL-PROLYL CIS-TRANS ISOMERASE"/>
    <property type="match status" value="1"/>
</dbReference>
<dbReference type="Pfam" id="PF00254">
    <property type="entry name" value="FKBP_C"/>
    <property type="match status" value="1"/>
</dbReference>
<comment type="similarity">
    <text evidence="2 7">Belongs to the FKBP-type PPIase family.</text>
</comment>
<keyword evidence="3 8" id="KW-0732">Signal</keyword>
<feature type="signal peptide" evidence="8">
    <location>
        <begin position="1"/>
        <end position="19"/>
    </location>
</feature>
<comment type="catalytic activity">
    <reaction evidence="1 6 7">
        <text>[protein]-peptidylproline (omega=180) = [protein]-peptidylproline (omega=0)</text>
        <dbReference type="Rhea" id="RHEA:16237"/>
        <dbReference type="Rhea" id="RHEA-COMP:10747"/>
        <dbReference type="Rhea" id="RHEA-COMP:10748"/>
        <dbReference type="ChEBI" id="CHEBI:83833"/>
        <dbReference type="ChEBI" id="CHEBI:83834"/>
        <dbReference type="EC" id="5.2.1.8"/>
    </reaction>
</comment>
<dbReference type="GO" id="GO:0006457">
    <property type="term" value="P:protein folding"/>
    <property type="evidence" value="ECO:0007669"/>
    <property type="project" value="InterPro"/>
</dbReference>
<evidence type="ECO:0000259" key="9">
    <source>
        <dbReference type="PROSITE" id="PS50059"/>
    </source>
</evidence>
<keyword evidence="4 6" id="KW-0697">Rotamase</keyword>
<dbReference type="RefSeq" id="WP_257574748.1">
    <property type="nucleotide sequence ID" value="NZ_FNNO01000004.1"/>
</dbReference>
<name>A0A8X8IG25_9BACT</name>
<keyword evidence="11" id="KW-1185">Reference proteome</keyword>
<dbReference type="Gene3D" id="3.10.50.40">
    <property type="match status" value="1"/>
</dbReference>
<keyword evidence="5 6" id="KW-0413">Isomerase</keyword>
<dbReference type="EMBL" id="FNNO01000004">
    <property type="protein sequence ID" value="SDW61110.1"/>
    <property type="molecule type" value="Genomic_DNA"/>
</dbReference>
<dbReference type="InterPro" id="IPR036944">
    <property type="entry name" value="PPIase_FKBP_N_sf"/>
</dbReference>
<dbReference type="PANTHER" id="PTHR43811">
    <property type="entry name" value="FKBP-TYPE PEPTIDYL-PROLYL CIS-TRANS ISOMERASE FKPA"/>
    <property type="match status" value="1"/>
</dbReference>
<dbReference type="EC" id="5.2.1.8" evidence="7"/>
<dbReference type="InterPro" id="IPR001179">
    <property type="entry name" value="PPIase_FKBP_dom"/>
</dbReference>
<evidence type="ECO:0000256" key="7">
    <source>
        <dbReference type="RuleBase" id="RU003915"/>
    </source>
</evidence>
<evidence type="ECO:0000256" key="5">
    <source>
        <dbReference type="ARBA" id="ARBA00023235"/>
    </source>
</evidence>
<evidence type="ECO:0000256" key="3">
    <source>
        <dbReference type="ARBA" id="ARBA00022729"/>
    </source>
</evidence>
<dbReference type="Gene3D" id="1.10.287.460">
    <property type="entry name" value="Peptidyl-prolyl cis-trans isomerase, FKBP-type, N-terminal domain"/>
    <property type="match status" value="1"/>
</dbReference>
<dbReference type="GO" id="GO:0003755">
    <property type="term" value="F:peptidyl-prolyl cis-trans isomerase activity"/>
    <property type="evidence" value="ECO:0007669"/>
    <property type="project" value="UniProtKB-UniRule"/>
</dbReference>
<feature type="chain" id="PRO_5036497697" description="Peptidyl-prolyl cis-trans isomerase" evidence="8">
    <location>
        <begin position="20"/>
        <end position="240"/>
    </location>
</feature>
<dbReference type="SUPFAM" id="SSF54534">
    <property type="entry name" value="FKBP-like"/>
    <property type="match status" value="1"/>
</dbReference>
<accession>A0A8X8IG25</accession>
<proteinExistence type="inferred from homology"/>
<evidence type="ECO:0000313" key="10">
    <source>
        <dbReference type="EMBL" id="SDW61110.1"/>
    </source>
</evidence>
<dbReference type="Pfam" id="PF01346">
    <property type="entry name" value="FKBP_N"/>
    <property type="match status" value="1"/>
</dbReference>
<dbReference type="AlphaFoldDB" id="A0A8X8IG25"/>
<dbReference type="InterPro" id="IPR046357">
    <property type="entry name" value="PPIase_dom_sf"/>
</dbReference>